<feature type="compositionally biased region" description="Low complexity" evidence="1">
    <location>
        <begin position="75"/>
        <end position="86"/>
    </location>
</feature>
<keyword evidence="3" id="KW-1185">Reference proteome</keyword>
<dbReference type="PRINTS" id="PR01217">
    <property type="entry name" value="PRICHEXTENSN"/>
</dbReference>
<protein>
    <submittedName>
        <fullName evidence="2">Uncharacterized protein</fullName>
    </submittedName>
</protein>
<evidence type="ECO:0000256" key="1">
    <source>
        <dbReference type="SAM" id="MobiDB-lite"/>
    </source>
</evidence>
<reference evidence="2 3" key="1">
    <citation type="submission" date="2010-04" db="EMBL/GenBank/DDBJ databases">
        <authorList>
            <person name="Weinstock G."/>
            <person name="Sodergren E."/>
            <person name="Clifton S."/>
            <person name="Fulton L."/>
            <person name="Fulton B."/>
            <person name="Courtney L."/>
            <person name="Fronick C."/>
            <person name="Harrison M."/>
            <person name="Strong C."/>
            <person name="Farmer C."/>
            <person name="Delahaunty K."/>
            <person name="Markovic C."/>
            <person name="Hall O."/>
            <person name="Minx P."/>
            <person name="Tomlinson C."/>
            <person name="Mitreva M."/>
            <person name="Hou S."/>
            <person name="Wollam A."/>
            <person name="Pepin K.H."/>
            <person name="Johnson M."/>
            <person name="Bhonagiri V."/>
            <person name="Zhang X."/>
            <person name="Suruliraj S."/>
            <person name="Warren W."/>
            <person name="Chinwalla A."/>
            <person name="Mardis E.R."/>
            <person name="Wilson R.K."/>
        </authorList>
    </citation>
    <scope>NUCLEOTIDE SEQUENCE [LARGE SCALE GENOMIC DNA]</scope>
    <source>
        <strain evidence="2 3">DSM 20306</strain>
    </source>
</reference>
<dbReference type="EMBL" id="ADNS01000006">
    <property type="protein sequence ID" value="EFG81809.1"/>
    <property type="molecule type" value="Genomic_DNA"/>
</dbReference>
<name>A0ABN0AG14_CORAM</name>
<feature type="compositionally biased region" description="Pro residues" evidence="1">
    <location>
        <begin position="99"/>
        <end position="157"/>
    </location>
</feature>
<evidence type="ECO:0000313" key="3">
    <source>
        <dbReference type="Proteomes" id="UP000006015"/>
    </source>
</evidence>
<evidence type="ECO:0000313" key="2">
    <source>
        <dbReference type="EMBL" id="EFG81809.1"/>
    </source>
</evidence>
<proteinExistence type="predicted"/>
<sequence>MLFDVPSVVYPTTRRGRYPLLVGLILAIGASGLTACGVDEKPITRTASHSAHQWQPAHVPQPISRREDFVERLAASRTSQSASSSALPDPLEEQEGTPESPPEVPAPAEPVPQPQSAPAPQPVPPQAPAPAPPPPPPPAPRPAPPRPAPQPAPPPAKQGPVLKFPGADIPDLRLVVP</sequence>
<feature type="region of interest" description="Disordered" evidence="1">
    <location>
        <begin position="68"/>
        <end position="177"/>
    </location>
</feature>
<organism evidence="2 3">
    <name type="scientific">Corynebacterium ammoniagenes DSM 20306</name>
    <dbReference type="NCBI Taxonomy" id="649754"/>
    <lineage>
        <taxon>Bacteria</taxon>
        <taxon>Bacillati</taxon>
        <taxon>Actinomycetota</taxon>
        <taxon>Actinomycetes</taxon>
        <taxon>Mycobacteriales</taxon>
        <taxon>Corynebacteriaceae</taxon>
        <taxon>Corynebacterium</taxon>
    </lineage>
</organism>
<gene>
    <name evidence="2" type="ORF">HMPREF0281_00931</name>
</gene>
<comment type="caution">
    <text evidence="2">The sequence shown here is derived from an EMBL/GenBank/DDBJ whole genome shotgun (WGS) entry which is preliminary data.</text>
</comment>
<accession>A0ABN0AG14</accession>
<dbReference type="Proteomes" id="UP000006015">
    <property type="component" value="Unassembled WGS sequence"/>
</dbReference>